<protein>
    <submittedName>
        <fullName evidence="1">Uncharacterized protein</fullName>
    </submittedName>
</protein>
<gene>
    <name evidence="1" type="ORF">AYBTSS11_LOCUS27158</name>
</gene>
<reference evidence="1" key="1">
    <citation type="submission" date="2023-10" db="EMBL/GenBank/DDBJ databases">
        <authorList>
            <person name="Domelevo Entfellner J.-B."/>
        </authorList>
    </citation>
    <scope>NUCLEOTIDE SEQUENCE</scope>
</reference>
<name>A0AA86T1M2_9FABA</name>
<evidence type="ECO:0000313" key="1">
    <source>
        <dbReference type="EMBL" id="CAJ1975064.1"/>
    </source>
</evidence>
<accession>A0AA86T1M2</accession>
<dbReference type="AlphaFoldDB" id="A0AA86T1M2"/>
<dbReference type="EMBL" id="OY731406">
    <property type="protein sequence ID" value="CAJ1975064.1"/>
    <property type="molecule type" value="Genomic_DNA"/>
</dbReference>
<evidence type="ECO:0000313" key="2">
    <source>
        <dbReference type="Proteomes" id="UP001189624"/>
    </source>
</evidence>
<dbReference type="Proteomes" id="UP001189624">
    <property type="component" value="Chromosome 9"/>
</dbReference>
<sequence length="52" mass="5982">FRTQPQLDLAVHTKRNHQCGLSRPKRCGVATRFRGLYEALDFMRLEACMSDG</sequence>
<dbReference type="Gramene" id="rna-AYBTSS11_LOCUS27158">
    <property type="protein sequence ID" value="CAJ1975064.1"/>
    <property type="gene ID" value="gene-AYBTSS11_LOCUS27158"/>
</dbReference>
<organism evidence="1 2">
    <name type="scientific">Sphenostylis stenocarpa</name>
    <dbReference type="NCBI Taxonomy" id="92480"/>
    <lineage>
        <taxon>Eukaryota</taxon>
        <taxon>Viridiplantae</taxon>
        <taxon>Streptophyta</taxon>
        <taxon>Embryophyta</taxon>
        <taxon>Tracheophyta</taxon>
        <taxon>Spermatophyta</taxon>
        <taxon>Magnoliopsida</taxon>
        <taxon>eudicotyledons</taxon>
        <taxon>Gunneridae</taxon>
        <taxon>Pentapetalae</taxon>
        <taxon>rosids</taxon>
        <taxon>fabids</taxon>
        <taxon>Fabales</taxon>
        <taxon>Fabaceae</taxon>
        <taxon>Papilionoideae</taxon>
        <taxon>50 kb inversion clade</taxon>
        <taxon>NPAAA clade</taxon>
        <taxon>indigoferoid/millettioid clade</taxon>
        <taxon>Phaseoleae</taxon>
        <taxon>Sphenostylis</taxon>
    </lineage>
</organism>
<proteinExistence type="predicted"/>
<feature type="non-terminal residue" evidence="1">
    <location>
        <position position="1"/>
    </location>
</feature>
<keyword evidence="2" id="KW-1185">Reference proteome</keyword>